<dbReference type="PANTHER" id="PTHR23201">
    <property type="entry name" value="EXTENSIN, PROLINE-RICH PROTEIN"/>
    <property type="match status" value="1"/>
</dbReference>
<dbReference type="PRINTS" id="PR01217">
    <property type="entry name" value="PRICHEXTENSN"/>
</dbReference>
<feature type="region of interest" description="Disordered" evidence="3">
    <location>
        <begin position="173"/>
        <end position="294"/>
    </location>
</feature>
<evidence type="ECO:0000256" key="2">
    <source>
        <dbReference type="ARBA" id="ARBA00022941"/>
    </source>
</evidence>
<dbReference type="Gramene" id="EOY02298">
    <property type="protein sequence ID" value="EOY02298"/>
    <property type="gene ID" value="TCM_016818"/>
</dbReference>
<accession>A0A061ECE2</accession>
<dbReference type="HOGENOM" id="CLU_770320_0_0_1"/>
<dbReference type="EMBL" id="CM001882">
    <property type="protein sequence ID" value="EOY02298.1"/>
    <property type="molecule type" value="Genomic_DNA"/>
</dbReference>
<comment type="similarity">
    <text evidence="1">Belongs to the GASA family.</text>
</comment>
<organism evidence="4 5">
    <name type="scientific">Theobroma cacao</name>
    <name type="common">Cacao</name>
    <name type="synonym">Cocoa</name>
    <dbReference type="NCBI Taxonomy" id="3641"/>
    <lineage>
        <taxon>Eukaryota</taxon>
        <taxon>Viridiplantae</taxon>
        <taxon>Streptophyta</taxon>
        <taxon>Embryophyta</taxon>
        <taxon>Tracheophyta</taxon>
        <taxon>Spermatophyta</taxon>
        <taxon>Magnoliopsida</taxon>
        <taxon>eudicotyledons</taxon>
        <taxon>Gunneridae</taxon>
        <taxon>Pentapetalae</taxon>
        <taxon>rosids</taxon>
        <taxon>malvids</taxon>
        <taxon>Malvales</taxon>
        <taxon>Malvaceae</taxon>
        <taxon>Byttnerioideae</taxon>
        <taxon>Theobroma</taxon>
    </lineage>
</organism>
<dbReference type="Proteomes" id="UP000026915">
    <property type="component" value="Chromosome 4"/>
</dbReference>
<dbReference type="GO" id="GO:0009740">
    <property type="term" value="P:gibberellic acid mediated signaling pathway"/>
    <property type="evidence" value="ECO:0007669"/>
    <property type="project" value="UniProtKB-KW"/>
</dbReference>
<dbReference type="eggNOG" id="ENOG502RYFP">
    <property type="taxonomic scope" value="Eukaryota"/>
</dbReference>
<dbReference type="InterPro" id="IPR003854">
    <property type="entry name" value="GASA"/>
</dbReference>
<proteinExistence type="inferred from homology"/>
<protein>
    <submittedName>
        <fullName evidence="4">Gibberellin-regulated family protein</fullName>
    </submittedName>
</protein>
<gene>
    <name evidence="4" type="ORF">TCM_016818</name>
</gene>
<dbReference type="Pfam" id="PF02704">
    <property type="entry name" value="GASA"/>
    <property type="match status" value="1"/>
</dbReference>
<evidence type="ECO:0000256" key="3">
    <source>
        <dbReference type="SAM" id="MobiDB-lite"/>
    </source>
</evidence>
<evidence type="ECO:0000313" key="5">
    <source>
        <dbReference type="Proteomes" id="UP000026915"/>
    </source>
</evidence>
<keyword evidence="5" id="KW-1185">Reference proteome</keyword>
<evidence type="ECO:0000256" key="1">
    <source>
        <dbReference type="ARBA" id="ARBA00010582"/>
    </source>
</evidence>
<dbReference type="AlphaFoldDB" id="A0A061ECE2"/>
<dbReference type="PANTHER" id="PTHR23201:SF53">
    <property type="entry name" value="GIBBERELLIN-REGULATED PROTEIN 14"/>
    <property type="match status" value="1"/>
</dbReference>
<sequence length="360" mass="39933">MLHTFSPEESSSPCPTPTHYPVHCNLSLSLKDIFSNTYIHIYIHNFLTENILKYQGQAVELFNWGPRTSSYSKCRVKGVSLAENKHWMPSPSQRRTYIVSSHAAANVYSITRKEEKNMEIWHAHLLNQVNNIFHHRLHLYLNHQSVASNEEEEKIEIKYVIVPAPAPVPVKAPTPAPPVKTPTPAPPYTAPSPAPPVKAPTPPYKPPTPTPPVKAPTPPYKPPTPAPPTKAPAPPYKPPTPSPPYKPPTTPAPPNKPPTTPAPPYKAPPTPTPPYKAPPTPTPPYKPPSPPLPPVRTRKDCTPLCEQRCRLHSRTNLCMRACITCCDRCKCVPPGTSGNREMCGKCYTEMKTHRNKPKCP</sequence>
<evidence type="ECO:0000313" key="4">
    <source>
        <dbReference type="EMBL" id="EOY02298.1"/>
    </source>
</evidence>
<dbReference type="InParanoid" id="A0A061ECE2"/>
<keyword evidence="2" id="KW-0939">Gibberellin signaling pathway</keyword>
<reference evidence="4 5" key="1">
    <citation type="journal article" date="2013" name="Genome Biol.">
        <title>The genome sequence of the most widely cultivated cacao type and its use to identify candidate genes regulating pod color.</title>
        <authorList>
            <person name="Motamayor J.C."/>
            <person name="Mockaitis K."/>
            <person name="Schmutz J."/>
            <person name="Haiminen N."/>
            <person name="Iii D.L."/>
            <person name="Cornejo O."/>
            <person name="Findley S.D."/>
            <person name="Zheng P."/>
            <person name="Utro F."/>
            <person name="Royaert S."/>
            <person name="Saski C."/>
            <person name="Jenkins J."/>
            <person name="Podicheti R."/>
            <person name="Zhao M."/>
            <person name="Scheffler B.E."/>
            <person name="Stack J.C."/>
            <person name="Feltus F.A."/>
            <person name="Mustiga G.M."/>
            <person name="Amores F."/>
            <person name="Phillips W."/>
            <person name="Marelli J.P."/>
            <person name="May G.D."/>
            <person name="Shapiro H."/>
            <person name="Ma J."/>
            <person name="Bustamante C.D."/>
            <person name="Schnell R.J."/>
            <person name="Main D."/>
            <person name="Gilbert D."/>
            <person name="Parida L."/>
            <person name="Kuhn D.N."/>
        </authorList>
    </citation>
    <scope>NUCLEOTIDE SEQUENCE [LARGE SCALE GENOMIC DNA]</scope>
    <source>
        <strain evidence="5">cv. Matina 1-6</strain>
    </source>
</reference>
<name>A0A061ECE2_THECC</name>